<organism evidence="2 3">
    <name type="scientific">Aquisalimonas asiatica</name>
    <dbReference type="NCBI Taxonomy" id="406100"/>
    <lineage>
        <taxon>Bacteria</taxon>
        <taxon>Pseudomonadati</taxon>
        <taxon>Pseudomonadota</taxon>
        <taxon>Gammaproteobacteria</taxon>
        <taxon>Chromatiales</taxon>
        <taxon>Ectothiorhodospiraceae</taxon>
        <taxon>Aquisalimonas</taxon>
    </lineage>
</organism>
<keyword evidence="1" id="KW-0853">WD repeat</keyword>
<dbReference type="SUPFAM" id="SSF82171">
    <property type="entry name" value="DPP6 N-terminal domain-like"/>
    <property type="match status" value="1"/>
</dbReference>
<gene>
    <name evidence="2" type="ORF">SAMN04488052_1241</name>
</gene>
<evidence type="ECO:0000313" key="3">
    <source>
        <dbReference type="Proteomes" id="UP000199657"/>
    </source>
</evidence>
<dbReference type="PROSITE" id="PS50082">
    <property type="entry name" value="WD_REPEATS_2"/>
    <property type="match status" value="1"/>
</dbReference>
<name>A0A1H8VYD6_9GAMM</name>
<dbReference type="EMBL" id="FOEG01000024">
    <property type="protein sequence ID" value="SEP20324.1"/>
    <property type="molecule type" value="Genomic_DNA"/>
</dbReference>
<dbReference type="SUPFAM" id="SSF50998">
    <property type="entry name" value="Quinoprotein alcohol dehydrogenase-like"/>
    <property type="match status" value="1"/>
</dbReference>
<dbReference type="Proteomes" id="UP000199657">
    <property type="component" value="Unassembled WGS sequence"/>
</dbReference>
<dbReference type="InterPro" id="IPR015943">
    <property type="entry name" value="WD40/YVTN_repeat-like_dom_sf"/>
</dbReference>
<accession>A0A1H8VYD6</accession>
<dbReference type="Pfam" id="PF00400">
    <property type="entry name" value="WD40"/>
    <property type="match status" value="1"/>
</dbReference>
<dbReference type="InterPro" id="IPR001680">
    <property type="entry name" value="WD40_rpt"/>
</dbReference>
<proteinExistence type="predicted"/>
<evidence type="ECO:0008006" key="4">
    <source>
        <dbReference type="Google" id="ProtNLM"/>
    </source>
</evidence>
<evidence type="ECO:0000256" key="1">
    <source>
        <dbReference type="PROSITE-ProRule" id="PRU00221"/>
    </source>
</evidence>
<dbReference type="Gene3D" id="2.130.10.10">
    <property type="entry name" value="YVTN repeat-like/Quinoprotein amine dehydrogenase"/>
    <property type="match status" value="2"/>
</dbReference>
<dbReference type="AlphaFoldDB" id="A0A1H8VYD6"/>
<dbReference type="STRING" id="406100.SAMN04488052_1241"/>
<evidence type="ECO:0000313" key="2">
    <source>
        <dbReference type="EMBL" id="SEP20324.1"/>
    </source>
</evidence>
<sequence>MWCALTLSVLGIVFFIVPNSTWNDVQLGWPQPGPAQVVSVSEDGRWVVSSHADNRIVLWDVEERRSEVVSDDGNAYSAYFISGHDAFLWQGLDGVVRIQDVQGGVIDRFKHLPVYGHVIGSDLETYISADEEYRIYRNWGEDKSVVKYDDDRPAFLGSLLNLVVLEQSGYLLSIGHGSDLDKRPIEADNPKGRNAYGGLAYDGPVLWNLSTWEPLVKFHGLYGKAHGDLSPDGEYVVAADERGIARVWETATGQERWLLASYNFGLRRHTEGGDIERDDSGLIDLPDGWRTLPEENVGVQFVADEWFVRVPKGHPYAALYHIDSPWHQAFFDLGDDPPPATDRYIPSVDATPEAHVLVTGQRYPHGGINVYRFDPETQALETVWRPRGWLRWLQWLDR</sequence>
<keyword evidence="3" id="KW-1185">Reference proteome</keyword>
<feature type="repeat" description="WD" evidence="1">
    <location>
        <begin position="38"/>
        <end position="69"/>
    </location>
</feature>
<reference evidence="2 3" key="1">
    <citation type="submission" date="2016-10" db="EMBL/GenBank/DDBJ databases">
        <authorList>
            <person name="de Groot N.N."/>
        </authorList>
    </citation>
    <scope>NUCLEOTIDE SEQUENCE [LARGE SCALE GENOMIC DNA]</scope>
    <source>
        <strain evidence="2 3">CGMCC 1.6291</strain>
    </source>
</reference>
<dbReference type="InterPro" id="IPR011047">
    <property type="entry name" value="Quinoprotein_ADH-like_sf"/>
</dbReference>
<protein>
    <recommendedName>
        <fullName evidence="4">WD40 repeat domain-containing protein</fullName>
    </recommendedName>
</protein>